<dbReference type="Proteomes" id="UP001500620">
    <property type="component" value="Unassembled WGS sequence"/>
</dbReference>
<dbReference type="RefSeq" id="WP_345132401.1">
    <property type="nucleotide sequence ID" value="NZ_BAABAT010000021.1"/>
</dbReference>
<dbReference type="NCBIfam" id="TIGR03086">
    <property type="entry name" value="TIGR03086 family metal-binding protein"/>
    <property type="match status" value="1"/>
</dbReference>
<feature type="domain" description="Mycothiol-dependent maleylpyruvate isomerase metal-binding" evidence="1">
    <location>
        <begin position="12"/>
        <end position="140"/>
    </location>
</feature>
<dbReference type="InterPro" id="IPR024344">
    <property type="entry name" value="MDMPI_metal-binding"/>
</dbReference>
<dbReference type="Pfam" id="PF11716">
    <property type="entry name" value="MDMPI_N"/>
    <property type="match status" value="1"/>
</dbReference>
<dbReference type="InterPro" id="IPR017520">
    <property type="entry name" value="CHP03086"/>
</dbReference>
<keyword evidence="3" id="KW-1185">Reference proteome</keyword>
<name>A0ABP8DGC6_9ACTN</name>
<proteinExistence type="predicted"/>
<comment type="caution">
    <text evidence="2">The sequence shown here is derived from an EMBL/GenBank/DDBJ whole genome shotgun (WGS) entry which is preliminary data.</text>
</comment>
<accession>A0ABP8DGC6</accession>
<evidence type="ECO:0000259" key="1">
    <source>
        <dbReference type="Pfam" id="PF11716"/>
    </source>
</evidence>
<dbReference type="NCBIfam" id="TIGR03083">
    <property type="entry name" value="maleylpyruvate isomerase family mycothiol-dependent enzyme"/>
    <property type="match status" value="1"/>
</dbReference>
<dbReference type="SUPFAM" id="SSF109854">
    <property type="entry name" value="DinB/YfiT-like putative metalloenzymes"/>
    <property type="match status" value="1"/>
</dbReference>
<organism evidence="2 3">
    <name type="scientific">Dactylosporangium darangshiense</name>
    <dbReference type="NCBI Taxonomy" id="579108"/>
    <lineage>
        <taxon>Bacteria</taxon>
        <taxon>Bacillati</taxon>
        <taxon>Actinomycetota</taxon>
        <taxon>Actinomycetes</taxon>
        <taxon>Micromonosporales</taxon>
        <taxon>Micromonosporaceae</taxon>
        <taxon>Dactylosporangium</taxon>
    </lineage>
</organism>
<dbReference type="Gene3D" id="1.20.120.450">
    <property type="entry name" value="dinb family like domain"/>
    <property type="match status" value="1"/>
</dbReference>
<reference evidence="3" key="1">
    <citation type="journal article" date="2019" name="Int. J. Syst. Evol. Microbiol.">
        <title>The Global Catalogue of Microorganisms (GCM) 10K type strain sequencing project: providing services to taxonomists for standard genome sequencing and annotation.</title>
        <authorList>
            <consortium name="The Broad Institute Genomics Platform"/>
            <consortium name="The Broad Institute Genome Sequencing Center for Infectious Disease"/>
            <person name="Wu L."/>
            <person name="Ma J."/>
        </authorList>
    </citation>
    <scope>NUCLEOTIDE SEQUENCE [LARGE SCALE GENOMIC DNA]</scope>
    <source>
        <strain evidence="3">JCM 17441</strain>
    </source>
</reference>
<dbReference type="InterPro" id="IPR034660">
    <property type="entry name" value="DinB/YfiT-like"/>
</dbReference>
<evidence type="ECO:0000313" key="3">
    <source>
        <dbReference type="Proteomes" id="UP001500620"/>
    </source>
</evidence>
<protein>
    <submittedName>
        <fullName evidence="2">TIGR03086 family metal-binding protein</fullName>
    </submittedName>
</protein>
<dbReference type="EMBL" id="BAABAT010000021">
    <property type="protein sequence ID" value="GAA4255389.1"/>
    <property type="molecule type" value="Genomic_DNA"/>
</dbReference>
<dbReference type="InterPro" id="IPR017517">
    <property type="entry name" value="Maleyloyr_isom"/>
</dbReference>
<sequence length="202" mass="20772">MTSDVAADYRVIADGFLARVRATPPEGWGAPSPCRGWSARDVVAHLVNGHRGILFLAGGPPPAPADGVGSGPMSGAPQVAPGADLAVAFGRARDDMLAMLADPDRRAIRMPFGPMGAVPVADAVAVIGSLEVLVHTWDLARATGGDEALDPAQVERTLRAATPHAAGLVATGAFDPPVPAPHGADAQTRLLCFAGRSPWRLR</sequence>
<gene>
    <name evidence="2" type="ORF">GCM10022255_064040</name>
</gene>
<evidence type="ECO:0000313" key="2">
    <source>
        <dbReference type="EMBL" id="GAA4255389.1"/>
    </source>
</evidence>